<feature type="compositionally biased region" description="Basic and acidic residues" evidence="1">
    <location>
        <begin position="408"/>
        <end position="417"/>
    </location>
</feature>
<dbReference type="GO" id="GO:0045892">
    <property type="term" value="P:negative regulation of DNA-templated transcription"/>
    <property type="evidence" value="ECO:0000318"/>
    <property type="project" value="GO_Central"/>
</dbReference>
<dbReference type="AlphaFoldDB" id="T1FL91"/>
<dbReference type="EMBL" id="AMQM01010157">
    <property type="status" value="NOT_ANNOTATED_CDS"/>
    <property type="molecule type" value="Genomic_DNA"/>
</dbReference>
<feature type="compositionally biased region" description="Low complexity" evidence="1">
    <location>
        <begin position="468"/>
        <end position="496"/>
    </location>
</feature>
<dbReference type="PANTHER" id="PTHR16089:SF40">
    <property type="entry name" value="SUPPRESSOR OF ACTIVATED EGL-4 PROTEIN 1"/>
    <property type="match status" value="1"/>
</dbReference>
<feature type="compositionally biased region" description="Basic and acidic residues" evidence="1">
    <location>
        <begin position="728"/>
        <end position="737"/>
    </location>
</feature>
<keyword evidence="4" id="KW-1185">Reference proteome</keyword>
<feature type="region of interest" description="Disordered" evidence="1">
    <location>
        <begin position="857"/>
        <end position="889"/>
    </location>
</feature>
<protein>
    <recommendedName>
        <fullName evidence="5">ELM2 domain-containing protein</fullName>
    </recommendedName>
</protein>
<evidence type="ECO:0000256" key="1">
    <source>
        <dbReference type="SAM" id="MobiDB-lite"/>
    </source>
</evidence>
<feature type="compositionally biased region" description="Low complexity" evidence="1">
    <location>
        <begin position="420"/>
        <end position="438"/>
    </location>
</feature>
<evidence type="ECO:0000313" key="4">
    <source>
        <dbReference type="Proteomes" id="UP000015101"/>
    </source>
</evidence>
<dbReference type="eggNOG" id="KOG4167">
    <property type="taxonomic scope" value="Eukaryota"/>
</dbReference>
<dbReference type="EnsemblMetazoa" id="HelroT184462">
    <property type="protein sequence ID" value="HelroP184462"/>
    <property type="gene ID" value="HelroG184462"/>
</dbReference>
<name>T1FL91_HELRO</name>
<dbReference type="GO" id="GO:0006357">
    <property type="term" value="P:regulation of transcription by RNA polymerase II"/>
    <property type="evidence" value="ECO:0000318"/>
    <property type="project" value="GO_Central"/>
</dbReference>
<feature type="compositionally biased region" description="Polar residues" evidence="1">
    <location>
        <begin position="787"/>
        <end position="798"/>
    </location>
</feature>
<feature type="compositionally biased region" description="Low complexity" evidence="1">
    <location>
        <begin position="799"/>
        <end position="815"/>
    </location>
</feature>
<dbReference type="EMBL" id="AMQM01010156">
    <property type="status" value="NOT_ANNOTATED_CDS"/>
    <property type="molecule type" value="Genomic_DNA"/>
</dbReference>
<organism evidence="3 4">
    <name type="scientific">Helobdella robusta</name>
    <name type="common">Californian leech</name>
    <dbReference type="NCBI Taxonomy" id="6412"/>
    <lineage>
        <taxon>Eukaryota</taxon>
        <taxon>Metazoa</taxon>
        <taxon>Spiralia</taxon>
        <taxon>Lophotrochozoa</taxon>
        <taxon>Annelida</taxon>
        <taxon>Clitellata</taxon>
        <taxon>Hirudinea</taxon>
        <taxon>Rhynchobdellida</taxon>
        <taxon>Glossiphoniidae</taxon>
        <taxon>Helobdella</taxon>
    </lineage>
</organism>
<dbReference type="EMBL" id="AMQM01010158">
    <property type="status" value="NOT_ANNOTATED_CDS"/>
    <property type="molecule type" value="Genomic_DNA"/>
</dbReference>
<reference evidence="4" key="1">
    <citation type="submission" date="2012-12" db="EMBL/GenBank/DDBJ databases">
        <authorList>
            <person name="Hellsten U."/>
            <person name="Grimwood J."/>
            <person name="Chapman J.A."/>
            <person name="Shapiro H."/>
            <person name="Aerts A."/>
            <person name="Otillar R.P."/>
            <person name="Terry A.Y."/>
            <person name="Boore J.L."/>
            <person name="Simakov O."/>
            <person name="Marletaz F."/>
            <person name="Cho S.-J."/>
            <person name="Edsinger-Gonzales E."/>
            <person name="Havlak P."/>
            <person name="Kuo D.-H."/>
            <person name="Larsson T."/>
            <person name="Lv J."/>
            <person name="Arendt D."/>
            <person name="Savage R."/>
            <person name="Osoegawa K."/>
            <person name="de Jong P."/>
            <person name="Lindberg D.R."/>
            <person name="Seaver E.C."/>
            <person name="Weisblat D.A."/>
            <person name="Putnam N.H."/>
            <person name="Grigoriev I.V."/>
            <person name="Rokhsar D.S."/>
        </authorList>
    </citation>
    <scope>NUCLEOTIDE SEQUENCE</scope>
</reference>
<feature type="compositionally biased region" description="Low complexity" evidence="1">
    <location>
        <begin position="738"/>
        <end position="755"/>
    </location>
</feature>
<dbReference type="InParanoid" id="T1FL91"/>
<dbReference type="RefSeq" id="XP_009026588.1">
    <property type="nucleotide sequence ID" value="XM_009028340.1"/>
</dbReference>
<dbReference type="OrthoDB" id="10258692at2759"/>
<evidence type="ECO:0008006" key="5">
    <source>
        <dbReference type="Google" id="ProtNLM"/>
    </source>
</evidence>
<reference evidence="3" key="3">
    <citation type="submission" date="2015-06" db="UniProtKB">
        <authorList>
            <consortium name="EnsemblMetazoa"/>
        </authorList>
    </citation>
    <scope>IDENTIFICATION</scope>
</reference>
<dbReference type="GO" id="GO:0000118">
    <property type="term" value="C:histone deacetylase complex"/>
    <property type="evidence" value="ECO:0000318"/>
    <property type="project" value="GO_Central"/>
</dbReference>
<gene>
    <name evidence="3" type="primary">20209590</name>
    <name evidence="2" type="ORF">HELRODRAFT_184462</name>
</gene>
<dbReference type="Proteomes" id="UP000015101">
    <property type="component" value="Unassembled WGS sequence"/>
</dbReference>
<dbReference type="HOGENOM" id="CLU_313146_0_0_1"/>
<reference evidence="2 4" key="2">
    <citation type="journal article" date="2013" name="Nature">
        <title>Insights into bilaterian evolution from three spiralian genomes.</title>
        <authorList>
            <person name="Simakov O."/>
            <person name="Marletaz F."/>
            <person name="Cho S.J."/>
            <person name="Edsinger-Gonzales E."/>
            <person name="Havlak P."/>
            <person name="Hellsten U."/>
            <person name="Kuo D.H."/>
            <person name="Larsson T."/>
            <person name="Lv J."/>
            <person name="Arendt D."/>
            <person name="Savage R."/>
            <person name="Osoegawa K."/>
            <person name="de Jong P."/>
            <person name="Grimwood J."/>
            <person name="Chapman J.A."/>
            <person name="Shapiro H."/>
            <person name="Aerts A."/>
            <person name="Otillar R.P."/>
            <person name="Terry A.Y."/>
            <person name="Boore J.L."/>
            <person name="Grigoriev I.V."/>
            <person name="Lindberg D.R."/>
            <person name="Seaver E.C."/>
            <person name="Weisblat D.A."/>
            <person name="Putnam N.H."/>
            <person name="Rokhsar D.S."/>
        </authorList>
    </citation>
    <scope>NUCLEOTIDE SEQUENCE</scope>
</reference>
<feature type="region of interest" description="Disordered" evidence="1">
    <location>
        <begin position="68"/>
        <end position="104"/>
    </location>
</feature>
<feature type="region of interest" description="Disordered" evidence="1">
    <location>
        <begin position="728"/>
        <end position="842"/>
    </location>
</feature>
<feature type="region of interest" description="Disordered" evidence="1">
    <location>
        <begin position="390"/>
        <end position="496"/>
    </location>
</feature>
<dbReference type="EMBL" id="KB097534">
    <property type="protein sequence ID" value="ESN95313.1"/>
    <property type="molecule type" value="Genomic_DNA"/>
</dbReference>
<feature type="compositionally biased region" description="Low complexity" evidence="1">
    <location>
        <begin position="68"/>
        <end position="102"/>
    </location>
</feature>
<dbReference type="PANTHER" id="PTHR16089">
    <property type="entry name" value="REST COREPRESSOR COREST PROTEIN-RELATED"/>
    <property type="match status" value="1"/>
</dbReference>
<evidence type="ECO:0000313" key="3">
    <source>
        <dbReference type="EnsemblMetazoa" id="HelroP184462"/>
    </source>
</evidence>
<sequence>MLHADGNKLSQNYSVLHSLLMKQPVITPQLRVQPKQDEQLLLQQKTSSQHLQHQQQLIQQQQMQQQQQHQKQQIQSRLLQPTQQQRQHSPQQQQQQETTTKQRINDDGTAGQVIQQLHPDQEVKYFQEQYEQLFKAGKNIETTTFSLDSDCNNNNVAYQLQEMSFNSSQNSTDNDIISNNEINYESSNNPTKLVVDFTIPEDLQNISSHSLQMFATSLVPPSLPSTSFSSTFPSCDSNVCPPPLLDQLGNEIPDADRAVDDMYLIAANEFVKDAFISDAGSEVNAKNELVDNSGGCGSVNVLTAAAAAAAAAKKRHDELMFLKSCYHDEDDEDDDKNKYYVKSKFEEDVESRKRKLDKLCDEFENRTEPASLSMTHLLYELAVSHLTDGCEVPKEDNENIRPSTDLPYDDRHNHQEPHQTSSSSSATTSAASSSSATAQDDRQFRNPSCFKIKRSKRPGPLIMPPPQQLQQPADSQSSSHSKSAYSYNSSSGSASSNFAFQSRLRSPRILHGYGSMDSKVPPPFNIPFVPYTPPPMLSPTRNASGLFCLLNAALSQLTPRPRRFRALMNFASSAAVPFGGSNIELAHHILNLYNGDVKKTCLSLMERRPLLPSNKFLDTYKYSETSTWTTSEIEIFNRAVYKYYKDFFSVANEMGLVFPKRSHNTRSHKEPKVEENAVAANTATAAASTTAVAASTTATATTANRVECYSKSAIEIGVNDFSLKPEKTEERLKHRQEQQQQQQQQLQQQQHPQQHYKQEQHHQFPHHSPQQQHNRPLRYYDNKRQTDTPNYTDESQFLQQQQQQQQRQQPQIRPQLPRHHHQQQQQQQPQPPQQQPQLRQQRQQLPTLYEDYYVESPAAKQHLPKPHKRPGRTAKPGPKKKPKYPPILSPSIMNLDSSTVYPCKICKKYVAGVDLVVVVNLVLWGKMWFSGVVLGC</sequence>
<accession>T1FL91</accession>
<dbReference type="GO" id="GO:0005667">
    <property type="term" value="C:transcription regulator complex"/>
    <property type="evidence" value="ECO:0000318"/>
    <property type="project" value="GO_Central"/>
</dbReference>
<dbReference type="STRING" id="6412.T1FL91"/>
<dbReference type="GO" id="GO:0003714">
    <property type="term" value="F:transcription corepressor activity"/>
    <property type="evidence" value="ECO:0000318"/>
    <property type="project" value="GO_Central"/>
</dbReference>
<dbReference type="InterPro" id="IPR051066">
    <property type="entry name" value="Trans_reg/Corepressor"/>
</dbReference>
<proteinExistence type="predicted"/>
<dbReference type="CTD" id="20209590"/>
<feature type="compositionally biased region" description="Basic residues" evidence="1">
    <location>
        <begin position="862"/>
        <end position="883"/>
    </location>
</feature>
<evidence type="ECO:0000313" key="2">
    <source>
        <dbReference type="EMBL" id="ESN95313.1"/>
    </source>
</evidence>
<dbReference type="GeneID" id="20209590"/>
<dbReference type="KEGG" id="hro:HELRODRAFT_184462"/>